<protein>
    <recommendedName>
        <fullName evidence="2">Phage-Barnase-EndoU-ColicinE5/D-RelE like nuclease 3 domain-containing protein</fullName>
    </recommendedName>
</protein>
<dbReference type="AlphaFoldDB" id="A0A5J4SAJ0"/>
<proteinExistence type="predicted"/>
<comment type="caution">
    <text evidence="1">The sequence shown here is derived from an EMBL/GenBank/DDBJ whole genome shotgun (WGS) entry which is preliminary data.</text>
</comment>
<organism evidence="1">
    <name type="scientific">termite gut metagenome</name>
    <dbReference type="NCBI Taxonomy" id="433724"/>
    <lineage>
        <taxon>unclassified sequences</taxon>
        <taxon>metagenomes</taxon>
        <taxon>organismal metagenomes</taxon>
    </lineage>
</organism>
<name>A0A5J4SAJ0_9ZZZZ</name>
<accession>A0A5J4SAJ0</accession>
<gene>
    <name evidence="1" type="ORF">EZS27_009378</name>
</gene>
<evidence type="ECO:0000313" key="1">
    <source>
        <dbReference type="EMBL" id="KAA6342918.1"/>
    </source>
</evidence>
<sequence length="166" mass="19757">MPLNILKKYNELLDIDSLNESARKKSLIGILTRDFINTCVYFRGKSIEPTPKDGKTTMDVLFSHLITKTEESNKEKHREYDRDRAVRLHWINHHINEKSPNNISVFSVQDAKEIRTYIFDEQESYVIILEPKRNQNSYYLITAYYLRGKNIEKIKSKKKRKLSQIY</sequence>
<dbReference type="EMBL" id="SNRY01000299">
    <property type="protein sequence ID" value="KAA6342918.1"/>
    <property type="molecule type" value="Genomic_DNA"/>
</dbReference>
<reference evidence="1" key="1">
    <citation type="submission" date="2019-03" db="EMBL/GenBank/DDBJ databases">
        <title>Single cell metagenomics reveals metabolic interactions within the superorganism composed of flagellate Streblomastix strix and complex community of Bacteroidetes bacteria on its surface.</title>
        <authorList>
            <person name="Treitli S.C."/>
            <person name="Kolisko M."/>
            <person name="Husnik F."/>
            <person name="Keeling P."/>
            <person name="Hampl V."/>
        </authorList>
    </citation>
    <scope>NUCLEOTIDE SEQUENCE</scope>
    <source>
        <strain evidence="1">STM</strain>
    </source>
</reference>
<evidence type="ECO:0008006" key="2">
    <source>
        <dbReference type="Google" id="ProtNLM"/>
    </source>
</evidence>